<dbReference type="EMBL" id="UINC01001431">
    <property type="protein sequence ID" value="SUZ80555.1"/>
    <property type="molecule type" value="Genomic_DNA"/>
</dbReference>
<organism evidence="1">
    <name type="scientific">marine metagenome</name>
    <dbReference type="NCBI Taxonomy" id="408172"/>
    <lineage>
        <taxon>unclassified sequences</taxon>
        <taxon>metagenomes</taxon>
        <taxon>ecological metagenomes</taxon>
    </lineage>
</organism>
<sequence>MYRRSAVAIAGCFVIILVNWTGVGAQPQLPMAPTSGSGGTVSPAYEGWYQNSDGTYSLSFGYYNRNTQEVLEIPIGPDNSIEPIEFNGTQPTRFEPRRHWGVFAVTVPADFGNQRIEWTLNIRGQKVMIPGHLRVEWEIDALEGEAGGGNTPPVLKFDLSEMGGDEGAGPRGITAGPLQGKVGEPLAVNVWAHDDGQGASRLSQAGGRGPSVTLTWFKHQGPGDVTFSEGSSRVPVAGAEATTMATFSAPGDYMLRVRANDASGVSGAGHAQCCWTNGFVKVTVIQ</sequence>
<proteinExistence type="predicted"/>
<name>A0A381QMG5_9ZZZZ</name>
<gene>
    <name evidence="1" type="ORF">METZ01_LOCUS33409</name>
</gene>
<evidence type="ECO:0000313" key="1">
    <source>
        <dbReference type="EMBL" id="SUZ80555.1"/>
    </source>
</evidence>
<accession>A0A381QMG5</accession>
<protein>
    <recommendedName>
        <fullName evidence="2">PKD domain-containing protein</fullName>
    </recommendedName>
</protein>
<evidence type="ECO:0008006" key="2">
    <source>
        <dbReference type="Google" id="ProtNLM"/>
    </source>
</evidence>
<reference evidence="1" key="1">
    <citation type="submission" date="2018-05" db="EMBL/GenBank/DDBJ databases">
        <authorList>
            <person name="Lanie J.A."/>
            <person name="Ng W.-L."/>
            <person name="Kazmierczak K.M."/>
            <person name="Andrzejewski T.M."/>
            <person name="Davidsen T.M."/>
            <person name="Wayne K.J."/>
            <person name="Tettelin H."/>
            <person name="Glass J.I."/>
            <person name="Rusch D."/>
            <person name="Podicherti R."/>
            <person name="Tsui H.-C.T."/>
            <person name="Winkler M.E."/>
        </authorList>
    </citation>
    <scope>NUCLEOTIDE SEQUENCE</scope>
</reference>
<dbReference type="AlphaFoldDB" id="A0A381QMG5"/>